<dbReference type="EMBL" id="LHQQ01000043">
    <property type="protein sequence ID" value="KOS45479.1"/>
    <property type="molecule type" value="Genomic_DNA"/>
</dbReference>
<comment type="caution">
    <text evidence="2">The sequence shown here is derived from an EMBL/GenBank/DDBJ whole genome shotgun (WGS) entry which is preliminary data.</text>
</comment>
<gene>
    <name evidence="2" type="ORF">ACN38_g3623</name>
</gene>
<sequence>MEPIMEPTIQPIMDPTIDPTIDPIIDPNDSPLSNLDMWCDWSGVPEEPVSITIAMELQTCGHPNLNLPILNVQSPNNVKIPSWVLRLKPDYVNYDADSPAEKEGCRHDREHSDETEKYPAKNGSVADSGSVVVHDDPQGVSRPTVDVSGRYTMVDGSDGSASSDLRKSQVDSLGSPHSSNPRKRSARAASLPDSIPPDDEDQCTRHKLMMTKVDLPLELEPVSQDNSPTVEKINSFISSLDEINVTPENITLPQDSVPVFPSISSQYPLLNGKGTTIHNGPEADDTSLSKIDLSGTKPLTEANLHHRNYDTLSTRGCNGSLSDTEDSEKEKEDLLLSLESIASPSFFSCSGFNGLPLSPTSAEVDKEHNKPKLTLNNGILYVQTPSSVYPATYQIAIALKVRLQKGKSKEWWELVVNGLPRLSQFESGYLYFRTPPGQGMEFMTSSFKRHTLVESCLMAQFHGGKSLVVPFRKCNADNYGQLKDHKVNTVIRAEVADASDPSCYLIKYNAVCSIDLINHNFWAEKCKFDLFVHGGPDGQFHAVFAAKKPLINSIQLQTSLGGIGISHISIISVPQALEMFTVSWEITLPRGMAVTWLPWIKTTLSYRDVETTLQEDYAIFSPEHEEIPPKRQKVDADTGTQFSRRQLGVLFDFKPQVMTTPAPYLQRGAFLRHKRKINRPLFGKPASKSTSTQTVAGTPVAEPKKPGRAVGLWTLINFVFQLLAFSASVHTIYWSYLLLSHGFNLDPRAIPTSCPQNEVYVYDPVDYIKNFTNTDLEKGLETVLMEFDLQPEQTRSEVQPSVNTTPADITPMPLRDRIDYLLGWRGPIARE</sequence>
<dbReference type="AlphaFoldDB" id="A0A0N0RZD6"/>
<organism evidence="2 3">
    <name type="scientific">Penicillium nordicum</name>
    <dbReference type="NCBI Taxonomy" id="229535"/>
    <lineage>
        <taxon>Eukaryota</taxon>
        <taxon>Fungi</taxon>
        <taxon>Dikarya</taxon>
        <taxon>Ascomycota</taxon>
        <taxon>Pezizomycotina</taxon>
        <taxon>Eurotiomycetes</taxon>
        <taxon>Eurotiomycetidae</taxon>
        <taxon>Eurotiales</taxon>
        <taxon>Aspergillaceae</taxon>
        <taxon>Penicillium</taxon>
    </lineage>
</organism>
<keyword evidence="3" id="KW-1185">Reference proteome</keyword>
<dbReference type="Proteomes" id="UP000037696">
    <property type="component" value="Unassembled WGS sequence"/>
</dbReference>
<feature type="compositionally biased region" description="Polar residues" evidence="1">
    <location>
        <begin position="170"/>
        <end position="179"/>
    </location>
</feature>
<evidence type="ECO:0000256" key="1">
    <source>
        <dbReference type="SAM" id="MobiDB-lite"/>
    </source>
</evidence>
<dbReference type="OrthoDB" id="4309132at2759"/>
<protein>
    <submittedName>
        <fullName evidence="2">Uncharacterized protein</fullName>
    </submittedName>
</protein>
<accession>A0A0N0RZD6</accession>
<evidence type="ECO:0000313" key="2">
    <source>
        <dbReference type="EMBL" id="KOS45479.1"/>
    </source>
</evidence>
<reference evidence="2 3" key="1">
    <citation type="submission" date="2015-08" db="EMBL/GenBank/DDBJ databases">
        <title>Genome sequencing of Penicillium nordicum.</title>
        <authorList>
            <person name="Nguyen H.D."/>
            <person name="Seifert K.A."/>
        </authorList>
    </citation>
    <scope>NUCLEOTIDE SEQUENCE [LARGE SCALE GENOMIC DNA]</scope>
    <source>
        <strain evidence="2 3">DAOMC 185683</strain>
    </source>
</reference>
<proteinExistence type="predicted"/>
<feature type="compositionally biased region" description="Polar residues" evidence="1">
    <location>
        <begin position="687"/>
        <end position="696"/>
    </location>
</feature>
<feature type="region of interest" description="Disordered" evidence="1">
    <location>
        <begin position="98"/>
        <end position="203"/>
    </location>
</feature>
<name>A0A0N0RZD6_9EURO</name>
<feature type="region of interest" description="Disordered" evidence="1">
    <location>
        <begin position="682"/>
        <end position="702"/>
    </location>
</feature>
<feature type="compositionally biased region" description="Basic and acidic residues" evidence="1">
    <location>
        <begin position="99"/>
        <end position="119"/>
    </location>
</feature>
<evidence type="ECO:0000313" key="3">
    <source>
        <dbReference type="Proteomes" id="UP000037696"/>
    </source>
</evidence>